<feature type="region of interest" description="Disordered" evidence="1">
    <location>
        <begin position="161"/>
        <end position="251"/>
    </location>
</feature>
<dbReference type="AlphaFoldDB" id="A0AAD6WTX7"/>
<feature type="compositionally biased region" description="Polar residues" evidence="1">
    <location>
        <begin position="170"/>
        <end position="182"/>
    </location>
</feature>
<feature type="region of interest" description="Disordered" evidence="1">
    <location>
        <begin position="478"/>
        <end position="531"/>
    </location>
</feature>
<sequence>MTTRWPNRPCKGCKVLDRDNIRVKYKYTLNIWSWFGLSHCDTLPLWMKKAIRAMETHGKRCAKNTSEPYPWPDLEPIAAEISNQMTHRGHQHDTIFSDKKLRLHRKLTLNYGATTEILIAKWKPFPRADREFRYRRDQLALSETHRLERAAEARTKRLLNRSISPAPGTATFSNPTSVSFPQTSASWPSTPTISTPSDLTPSPELPPKLLPAFFTPAKNPPRGAATPNPKPSKANVSDDDMAPPKTLDLFRGNGTAEKAHTWLRSLEQSLKWDAEEKEKLYKFEKGLYPGSQAEAWFGALKPGEKNDWVALLLAFETKWPKPRPTQRAQDVVIAEIANNCLARADLGKYVKDEDGVSVLSHVAWAEVNRRLLGELVTGDAAMMLKSTVRGSLPLEFRHLINDTGLDTWEKYLKAVEDIGVDRITDAVEEYTARHTAIDNSVFAFAAANPNATAEQWEANSNAFALRMMRDLGLSHYAPASASTPGPRSTYIPPAARQSQPAMASTPRPFTPAANPRPYQTPSTAVDPRTPWASRVSPDPFGGSTVRPGANVPAEQEETMAEAEMAPAAEAATVARVEEDGAPEGGGEAVSAEEVWRWDELERIARKSMKERVRKAAQLDRRAEQPLPFPGLGYSPPPRTAPKPDTPQPFPIAKTTPASETAAKRKSVNLRRNMQG</sequence>
<evidence type="ECO:0000313" key="2">
    <source>
        <dbReference type="EMBL" id="KAJ7023436.1"/>
    </source>
</evidence>
<reference evidence="2" key="1">
    <citation type="submission" date="2023-03" db="EMBL/GenBank/DDBJ databases">
        <title>Massive genome expansion in bonnet fungi (Mycena s.s.) driven by repeated elements and novel gene families across ecological guilds.</title>
        <authorList>
            <consortium name="Lawrence Berkeley National Laboratory"/>
            <person name="Harder C.B."/>
            <person name="Miyauchi S."/>
            <person name="Viragh M."/>
            <person name="Kuo A."/>
            <person name="Thoen E."/>
            <person name="Andreopoulos B."/>
            <person name="Lu D."/>
            <person name="Skrede I."/>
            <person name="Drula E."/>
            <person name="Henrissat B."/>
            <person name="Morin E."/>
            <person name="Kohler A."/>
            <person name="Barry K."/>
            <person name="LaButti K."/>
            <person name="Morin E."/>
            <person name="Salamov A."/>
            <person name="Lipzen A."/>
            <person name="Mereny Z."/>
            <person name="Hegedus B."/>
            <person name="Baldrian P."/>
            <person name="Stursova M."/>
            <person name="Weitz H."/>
            <person name="Taylor A."/>
            <person name="Grigoriev I.V."/>
            <person name="Nagy L.G."/>
            <person name="Martin F."/>
            <person name="Kauserud H."/>
        </authorList>
    </citation>
    <scope>NUCLEOTIDE SEQUENCE</scope>
    <source>
        <strain evidence="2">CBHHK200</strain>
    </source>
</reference>
<keyword evidence="3" id="KW-1185">Reference proteome</keyword>
<gene>
    <name evidence="2" type="ORF">C8F04DRAFT_1305180</name>
</gene>
<protein>
    <submittedName>
        <fullName evidence="2">Uncharacterized protein</fullName>
    </submittedName>
</protein>
<evidence type="ECO:0000313" key="3">
    <source>
        <dbReference type="Proteomes" id="UP001218188"/>
    </source>
</evidence>
<evidence type="ECO:0000256" key="1">
    <source>
        <dbReference type="SAM" id="MobiDB-lite"/>
    </source>
</evidence>
<comment type="caution">
    <text evidence="2">The sequence shown here is derived from an EMBL/GenBank/DDBJ whole genome shotgun (WGS) entry which is preliminary data.</text>
</comment>
<proteinExistence type="predicted"/>
<dbReference type="EMBL" id="JARJCM010000188">
    <property type="protein sequence ID" value="KAJ7023436.1"/>
    <property type="molecule type" value="Genomic_DNA"/>
</dbReference>
<name>A0AAD6WTX7_9AGAR</name>
<feature type="region of interest" description="Disordered" evidence="1">
    <location>
        <begin position="608"/>
        <end position="675"/>
    </location>
</feature>
<dbReference type="Proteomes" id="UP001218188">
    <property type="component" value="Unassembled WGS sequence"/>
</dbReference>
<accession>A0AAD6WTX7</accession>
<feature type="compositionally biased region" description="Pro residues" evidence="1">
    <location>
        <begin position="634"/>
        <end position="649"/>
    </location>
</feature>
<feature type="compositionally biased region" description="Low complexity" evidence="1">
    <location>
        <begin position="183"/>
        <end position="202"/>
    </location>
</feature>
<organism evidence="2 3">
    <name type="scientific">Mycena alexandri</name>
    <dbReference type="NCBI Taxonomy" id="1745969"/>
    <lineage>
        <taxon>Eukaryota</taxon>
        <taxon>Fungi</taxon>
        <taxon>Dikarya</taxon>
        <taxon>Basidiomycota</taxon>
        <taxon>Agaricomycotina</taxon>
        <taxon>Agaricomycetes</taxon>
        <taxon>Agaricomycetidae</taxon>
        <taxon>Agaricales</taxon>
        <taxon>Marasmiineae</taxon>
        <taxon>Mycenaceae</taxon>
        <taxon>Mycena</taxon>
    </lineage>
</organism>